<dbReference type="PANTHER" id="PTHR32552:SF81">
    <property type="entry name" value="TONB-DEPENDENT OUTER MEMBRANE RECEPTOR"/>
    <property type="match status" value="1"/>
</dbReference>
<evidence type="ECO:0000259" key="14">
    <source>
        <dbReference type="Pfam" id="PF00593"/>
    </source>
</evidence>
<keyword evidence="3 11" id="KW-1134">Transmembrane beta strand</keyword>
<dbReference type="AlphaFoldDB" id="A0A1M4THT3"/>
<feature type="domain" description="TonB-dependent receptor-like beta-barrel" evidence="14">
    <location>
        <begin position="278"/>
        <end position="658"/>
    </location>
</feature>
<keyword evidence="6" id="KW-0408">Iron</keyword>
<feature type="signal peptide" evidence="13">
    <location>
        <begin position="1"/>
        <end position="37"/>
    </location>
</feature>
<dbReference type="InterPro" id="IPR012910">
    <property type="entry name" value="Plug_dom"/>
</dbReference>
<evidence type="ECO:0000259" key="15">
    <source>
        <dbReference type="Pfam" id="PF07715"/>
    </source>
</evidence>
<evidence type="ECO:0000256" key="7">
    <source>
        <dbReference type="ARBA" id="ARBA00023065"/>
    </source>
</evidence>
<feature type="domain" description="TonB-dependent receptor plug" evidence="15">
    <location>
        <begin position="57"/>
        <end position="169"/>
    </location>
</feature>
<keyword evidence="5 11" id="KW-0812">Transmembrane</keyword>
<keyword evidence="8 12" id="KW-0798">TonB box</keyword>
<comment type="similarity">
    <text evidence="11 12">Belongs to the TonB-dependent receptor family.</text>
</comment>
<evidence type="ECO:0000256" key="5">
    <source>
        <dbReference type="ARBA" id="ARBA00022692"/>
    </source>
</evidence>
<evidence type="ECO:0000313" key="17">
    <source>
        <dbReference type="Proteomes" id="UP000184517"/>
    </source>
</evidence>
<comment type="subcellular location">
    <subcellularLocation>
        <location evidence="1 11">Cell outer membrane</location>
        <topology evidence="1 11">Multi-pass membrane protein</topology>
    </subcellularLocation>
</comment>
<evidence type="ECO:0000256" key="2">
    <source>
        <dbReference type="ARBA" id="ARBA00022448"/>
    </source>
</evidence>
<evidence type="ECO:0000313" key="16">
    <source>
        <dbReference type="EMBL" id="SHE44021.1"/>
    </source>
</evidence>
<evidence type="ECO:0000256" key="9">
    <source>
        <dbReference type="ARBA" id="ARBA00023136"/>
    </source>
</evidence>
<dbReference type="InterPro" id="IPR039426">
    <property type="entry name" value="TonB-dep_rcpt-like"/>
</dbReference>
<keyword evidence="9 11" id="KW-0472">Membrane</keyword>
<dbReference type="RefSeq" id="WP_072837941.1">
    <property type="nucleotide sequence ID" value="NZ_FQVF01000002.1"/>
</dbReference>
<dbReference type="InterPro" id="IPR000531">
    <property type="entry name" value="Beta-barrel_TonB"/>
</dbReference>
<accession>A0A1M4THT3</accession>
<dbReference type="GO" id="GO:0009279">
    <property type="term" value="C:cell outer membrane"/>
    <property type="evidence" value="ECO:0007669"/>
    <property type="project" value="UniProtKB-SubCell"/>
</dbReference>
<dbReference type="EMBL" id="FQVF01000002">
    <property type="protein sequence ID" value="SHE44021.1"/>
    <property type="molecule type" value="Genomic_DNA"/>
</dbReference>
<organism evidence="16 17">
    <name type="scientific">Marinomonas polaris DSM 16579</name>
    <dbReference type="NCBI Taxonomy" id="1122206"/>
    <lineage>
        <taxon>Bacteria</taxon>
        <taxon>Pseudomonadati</taxon>
        <taxon>Pseudomonadota</taxon>
        <taxon>Gammaproteobacteria</taxon>
        <taxon>Oceanospirillales</taxon>
        <taxon>Oceanospirillaceae</taxon>
        <taxon>Marinomonas</taxon>
    </lineage>
</organism>
<keyword evidence="4" id="KW-0410">Iron transport</keyword>
<evidence type="ECO:0000256" key="12">
    <source>
        <dbReference type="RuleBase" id="RU003357"/>
    </source>
</evidence>
<dbReference type="InterPro" id="IPR036942">
    <property type="entry name" value="Beta-barrel_TonB_sf"/>
</dbReference>
<dbReference type="GO" id="GO:0006826">
    <property type="term" value="P:iron ion transport"/>
    <property type="evidence" value="ECO:0007669"/>
    <property type="project" value="UniProtKB-KW"/>
</dbReference>
<dbReference type="Pfam" id="PF07715">
    <property type="entry name" value="Plug"/>
    <property type="match status" value="1"/>
</dbReference>
<reference evidence="17" key="1">
    <citation type="submission" date="2016-11" db="EMBL/GenBank/DDBJ databases">
        <authorList>
            <person name="Varghese N."/>
            <person name="Submissions S."/>
        </authorList>
    </citation>
    <scope>NUCLEOTIDE SEQUENCE [LARGE SCALE GENOMIC DNA]</scope>
    <source>
        <strain evidence="17">DSM 16579</strain>
    </source>
</reference>
<dbReference type="Gene3D" id="2.40.170.20">
    <property type="entry name" value="TonB-dependent receptor, beta-barrel domain"/>
    <property type="match status" value="1"/>
</dbReference>
<evidence type="ECO:0000256" key="4">
    <source>
        <dbReference type="ARBA" id="ARBA00022496"/>
    </source>
</evidence>
<dbReference type="SUPFAM" id="SSF56935">
    <property type="entry name" value="Porins"/>
    <property type="match status" value="1"/>
</dbReference>
<protein>
    <submittedName>
        <fullName evidence="16">Outer membrane receptor proteins, mostly Fe transport</fullName>
    </submittedName>
</protein>
<keyword evidence="16" id="KW-0675">Receptor</keyword>
<keyword evidence="10 11" id="KW-0998">Cell outer membrane</keyword>
<evidence type="ECO:0000256" key="13">
    <source>
        <dbReference type="SAM" id="SignalP"/>
    </source>
</evidence>
<evidence type="ECO:0000256" key="8">
    <source>
        <dbReference type="ARBA" id="ARBA00023077"/>
    </source>
</evidence>
<keyword evidence="7" id="KW-0406">Ion transport</keyword>
<evidence type="ECO:0000256" key="10">
    <source>
        <dbReference type="ARBA" id="ARBA00023237"/>
    </source>
</evidence>
<keyword evidence="17" id="KW-1185">Reference proteome</keyword>
<evidence type="ECO:0000256" key="1">
    <source>
        <dbReference type="ARBA" id="ARBA00004571"/>
    </source>
</evidence>
<evidence type="ECO:0000256" key="3">
    <source>
        <dbReference type="ARBA" id="ARBA00022452"/>
    </source>
</evidence>
<dbReference type="OrthoDB" id="127311at2"/>
<dbReference type="Pfam" id="PF00593">
    <property type="entry name" value="TonB_dep_Rec_b-barrel"/>
    <property type="match status" value="1"/>
</dbReference>
<proteinExistence type="inferred from homology"/>
<name>A0A1M4THT3_9GAMM</name>
<keyword evidence="2 11" id="KW-0813">Transport</keyword>
<sequence>MSLLKINPSVQFPSNLSTIALAVISINAACVSSNAFAEEVNALPALVVTGEKIDKDIKETTTAVTIIHGKDIASGETKDVKELATQAPNVVTSAFGNVAIRGMSGNGAASGGYALITGARSRVSTVIDGGTQDWSGYNFTPSGVWDAQQVEVLRGPQSTTQGTSSIAGAVVIKTNDPTFTNESAIRTGLEHYENGNLKYNLGAMSSGALIDDELAYRITLDGTKGEGWMNYAQENNELDTGPDVNDAENYNVRGKLLWEPASNPNLTAKLTVEHHKYEGEYLSWANDEKNNFSGPLMTLGSGGRNTRLQDSTTDAIAIDIDYDLGGGISNALYIAYSKSKVSFDEYPGTTLLDITKNTTTIENRIIFNQPDATLTGVIGLFVSKKDTDTDITYRGQDWYTANDTSTTTLAFYGEGSYALTEKTNLIGGARVEREEADRFIVNDGRTDVDHDDSETNLLPKIGLTHAISNTTTLGANIRKGYSPGGSAYQWDSTREFYTYESEEVIAYEVSSKSQFKNGTTLNTSLFYNDYSNYQAMYNDRINNIDAAHTYGLEVEATAWATDDLQVRGSIGLLRSEIDNYESSKGNDLPSAPETNLSLGFTQYIGENWSFGADATYVGEYYSDLDNTKDYKAGDYVRTDARIQYVNGSLTIDGYVKNLTDETIIYEINGGRSVRASVGQTRTIGLSATYRM</sequence>
<keyword evidence="13" id="KW-0732">Signal</keyword>
<feature type="chain" id="PRO_5009907535" evidence="13">
    <location>
        <begin position="38"/>
        <end position="691"/>
    </location>
</feature>
<dbReference type="PANTHER" id="PTHR32552">
    <property type="entry name" value="FERRICHROME IRON RECEPTOR-RELATED"/>
    <property type="match status" value="1"/>
</dbReference>
<gene>
    <name evidence="16" type="ORF">SAMN02745753_00293</name>
</gene>
<dbReference type="STRING" id="1122206.SAMN02745753_00293"/>
<evidence type="ECO:0000256" key="6">
    <source>
        <dbReference type="ARBA" id="ARBA00023004"/>
    </source>
</evidence>
<evidence type="ECO:0000256" key="11">
    <source>
        <dbReference type="PROSITE-ProRule" id="PRU01360"/>
    </source>
</evidence>
<dbReference type="Proteomes" id="UP000184517">
    <property type="component" value="Unassembled WGS sequence"/>
</dbReference>
<dbReference type="PROSITE" id="PS52016">
    <property type="entry name" value="TONB_DEPENDENT_REC_3"/>
    <property type="match status" value="1"/>
</dbReference>